<evidence type="ECO:0000259" key="11">
    <source>
        <dbReference type="Pfam" id="PF18296"/>
    </source>
</evidence>
<dbReference type="Pfam" id="PF06333">
    <property type="entry name" value="Med13_C"/>
    <property type="match status" value="1"/>
</dbReference>
<keyword evidence="5 8" id="KW-0010">Activator</keyword>
<keyword evidence="13" id="KW-1185">Reference proteome</keyword>
<feature type="region of interest" description="Disordered" evidence="9">
    <location>
        <begin position="427"/>
        <end position="624"/>
    </location>
</feature>
<comment type="subcellular location">
    <subcellularLocation>
        <location evidence="1 8">Nucleus</location>
    </subcellularLocation>
</comment>
<dbReference type="GO" id="GO:0016592">
    <property type="term" value="C:mediator complex"/>
    <property type="evidence" value="ECO:0007669"/>
    <property type="project" value="InterPro"/>
</dbReference>
<feature type="domain" description="Mediator complex subunit Med13 C-terminal" evidence="10">
    <location>
        <begin position="1708"/>
        <end position="2105"/>
    </location>
</feature>
<evidence type="ECO:0000256" key="5">
    <source>
        <dbReference type="ARBA" id="ARBA00023159"/>
    </source>
</evidence>
<sequence>MSSCFVPNGASLEDCHSNLFCLADLTGIKWKKFVWQGPTSAPILFPVTEEDPILCSFSRCLKADVLSVWRRSQRQGWRELWLFWWGDDPNFANLIHHELAAEDDDLWENGLSYECRTLLFKAIHNLLERCLMNRSFVRIGKWFVKPYEKHEKPINKSEHLSCAFTFFLHGESNVCTSVEINQHQPIYHLTEEHLALAQQASSPFQVILSPFGLKGTLTGQSFKMSDPPTQKLIEEWNQFYPISRSNKEGASEDKPENMDWEDDSLASVEVLVGGVRMVYPACLVLVPQSDIPVVAPVGSSHCTAVYPGGHQVPASQREPAMSLVTLTPPTSPEETHTVDSHSAQKWVKMPSSSSDAFSVDRTSHHGGKIPRRLASQVVERVWQECNINRAQNKRKFSAVPYSICEEEVVEKVGAWDFVVPSQRSYCSCSRHKSGKQRTGSTPGQTQSTGQPSQPPTKHKTGGEKPEKGDKQQKRPQTPFHHRSLTNDETSIETEATVGQRLAMRGQDGGRFRSSDVTTLPKAPQLHSGAIGAGPSEQSNSPPPPPLSPHPCERGEESGEGIKNPSSPNSQHFYQLPPEPCLAGAKGGGEDPGGSESMNQHFHSHNPHSHPGTSAFSEPPEPTVYVGSAVNLEDDSSHTPWRLFNLPRRKEAELPMPLLPGDKLRDEASASQDLVSVTELMSTSKMPLKVSEDLLQMYRARRNQYLSAAVIDGDHEPEVDPYAFEEGDIKFTFSTKKDKGGGEREPGKKHKGEDGGASQTDEAQCAAAQNRMASTSLMHVTDLVVSFNDLDNLFNSDEDDLTPGTRRPVNGTDEKFGNKEPKPSSLDPVSCISSADLHQMFPTPPSLEQHIMGYSPMNMCSKEYSIMEPNPGMTSLDGTSTLGGHFKIEVEESFCSPKPSEIKDYSFVYKPELWQAFVGCSVFAPLKTLPSQCLPPIKLPEDCVYRTSWTMGREMLNPVPVMGFLNKDSNIPSVGSAMDQDYTQTYTPQTHTPFMSNSAPPVTVALASCLPLPPHVSQPPPHVHLGLRAPLEAPPASRALLKSVMNLFKDCNFDSCCICVCNMNIKGADVGVYLSGADGEDQDPCTCGFSAVVNRRYGNGSGLFLEDELDIIGRGSDVSKEAEKSFEELRLSSLERTGIGKGDRVPDELIVLLQDQCTNPFSPISVMEHEAVTRGPSVAPVPPCVRVEERDYRGDCYMALEHGRQFMDNMSGGKVDEVLVKSTCLHHWAKQNAVDVSSLCSQDVLRVLMSLQPVLQDAIQKKRTVRSWGVQGPLTWQQFHKMAGRGSYGTDESPEPLPIPTFLVGYEYDFVVLSPFGLPYWEKLLLDPYGSQRDIGYLVVCPDSEAMLSGAKSFFRDLTAVYESCRLGQHRPISRSYPDGIVVVGGSGAKSVMDQPVSDWFLKAASNNSDAFTKLKLYAQVCRHNLAPYLASQTLDSSLLTQPSASSSSNQTSSTQQSGSTSSTASQQGSSVPSSSNSSSSTNGGSGTASASSNGLAASSGQPGSTMPSGKPNSFPPFGNMNSQGSQSGQLGQQAGTQNASSSGDNPSSQAQGPTEPPESTLERDKIGVPTDGESHAVTYPPAIIVYIVDPFSYEEADGGSGPVPTHSSVWTLGLLRCYLEMLQFLPPHIRNSISVQIVPCQYLLQQVRGEDRHIYAQHLKSLAFSVFAQCRRPLPTSTNVKSLTGFGPGLAIDNSLKSPERPECLRLYTPPFILAPVKDKQTELGETFGEASQKYNVLFVGYCLSHDQRWLLATCTDLYGELLETSIINIDVPNRARRKKGSVRRLGLQKLWDWCLGLVQMTSVPWRVVIGRLGRMGHGELKDWSILLSRRNLQSLSRRLKEMCRMCGISASDTPSILSVCLVAMEPQGSFIIMPDSVSTGSVFGRSTTLNMQTSQLSTPQDTSCTHILVFPTSAYLQVASSNYPNIDTNIDILNPTTNESDIRIFDLLEQENELDPDIINISPTTSPVHSPSPHYHHGVDGSKGQSTDRMESHEEVPNLLQQPLALGYLVSTAKAGPLPDWFWSACPQAQNQCPLFLKASLHLHVSSVQSDELLHSKHSHPLDSNQTSDVLRFVLEQYNALSWLTCDPATQDRRSCLPIHFVVLNQMYNFIMTML</sequence>
<feature type="compositionally biased region" description="Polar residues" evidence="9">
    <location>
        <begin position="1502"/>
        <end position="1511"/>
    </location>
</feature>
<feature type="compositionally biased region" description="Polar residues" evidence="9">
    <location>
        <begin position="1538"/>
        <end position="1552"/>
    </location>
</feature>
<evidence type="ECO:0000259" key="10">
    <source>
        <dbReference type="Pfam" id="PF06333"/>
    </source>
</evidence>
<accession>A0AAV9ST28</accession>
<comment type="subunit">
    <text evidence="8">Component of the Mediator complex.</text>
</comment>
<proteinExistence type="inferred from homology"/>
<dbReference type="GO" id="GO:0045944">
    <property type="term" value="P:positive regulation of transcription by RNA polymerase II"/>
    <property type="evidence" value="ECO:0007669"/>
    <property type="project" value="TreeGrafter"/>
</dbReference>
<feature type="region of interest" description="Disordered" evidence="9">
    <location>
        <begin position="1967"/>
        <end position="1991"/>
    </location>
</feature>
<dbReference type="PANTHER" id="PTHR48249:SF4">
    <property type="entry name" value="MEDIATOR OF RNA POLYMERASE II TRANSCRIPTION SUBUNIT 13"/>
    <property type="match status" value="1"/>
</dbReference>
<evidence type="ECO:0000313" key="13">
    <source>
        <dbReference type="Proteomes" id="UP001311232"/>
    </source>
</evidence>
<feature type="region of interest" description="Disordered" evidence="9">
    <location>
        <begin position="1439"/>
        <end position="1574"/>
    </location>
</feature>
<dbReference type="InterPro" id="IPR009401">
    <property type="entry name" value="Med13_C"/>
</dbReference>
<dbReference type="InterPro" id="IPR041285">
    <property type="entry name" value="MID_MedPIWI"/>
</dbReference>
<comment type="function">
    <text evidence="8">Component of the Mediator complex, a coactivator involved in regulated transcription of nearly all RNA polymerase II-dependent genes. Mediator functions as a bridge to convey information from gene-specific regulatory proteins to the basal RNA polymerase II transcription machinery. Mediator is recruited to promoters by direct interactions with regulatory proteins and serves as a scaffold for the assembly of a functional preinitiation complex with RNA polymerase II and the general transcription factors.</text>
</comment>
<dbReference type="Pfam" id="PF18296">
    <property type="entry name" value="MID_MedPIWI"/>
    <property type="match status" value="1"/>
</dbReference>
<protein>
    <recommendedName>
        <fullName evidence="8">Mediator of RNA polymerase II transcription subunit 13</fullName>
    </recommendedName>
</protein>
<evidence type="ECO:0000256" key="7">
    <source>
        <dbReference type="ARBA" id="ARBA00023242"/>
    </source>
</evidence>
<dbReference type="Proteomes" id="UP001311232">
    <property type="component" value="Unassembled WGS sequence"/>
</dbReference>
<evidence type="ECO:0000256" key="6">
    <source>
        <dbReference type="ARBA" id="ARBA00023163"/>
    </source>
</evidence>
<feature type="compositionally biased region" description="Basic and acidic residues" evidence="9">
    <location>
        <begin position="811"/>
        <end position="821"/>
    </location>
</feature>
<keyword evidence="6 8" id="KW-0804">Transcription</keyword>
<feature type="compositionally biased region" description="Low complexity" evidence="9">
    <location>
        <begin position="1522"/>
        <end position="1537"/>
    </location>
</feature>
<evidence type="ECO:0000313" key="12">
    <source>
        <dbReference type="EMBL" id="KAK5624010.1"/>
    </source>
</evidence>
<dbReference type="GO" id="GO:0003713">
    <property type="term" value="F:transcription coactivator activity"/>
    <property type="evidence" value="ECO:0007669"/>
    <property type="project" value="TreeGrafter"/>
</dbReference>
<evidence type="ECO:0000256" key="9">
    <source>
        <dbReference type="SAM" id="MobiDB-lite"/>
    </source>
</evidence>
<name>A0AAV9ST28_9TELE</name>
<evidence type="ECO:0000256" key="2">
    <source>
        <dbReference type="ARBA" id="ARBA00009354"/>
    </source>
</evidence>
<feature type="compositionally biased region" description="Basic and acidic residues" evidence="9">
    <location>
        <begin position="460"/>
        <end position="472"/>
    </location>
</feature>
<feature type="compositionally biased region" description="Low complexity" evidence="9">
    <location>
        <begin position="1439"/>
        <end position="1501"/>
    </location>
</feature>
<feature type="domain" description="MID" evidence="11">
    <location>
        <begin position="1332"/>
        <end position="1672"/>
    </location>
</feature>
<feature type="region of interest" description="Disordered" evidence="9">
    <location>
        <begin position="732"/>
        <end position="762"/>
    </location>
</feature>
<evidence type="ECO:0000256" key="8">
    <source>
        <dbReference type="RuleBase" id="RU364134"/>
    </source>
</evidence>
<feature type="compositionally biased region" description="Low complexity" evidence="9">
    <location>
        <begin position="438"/>
        <end position="451"/>
    </location>
</feature>
<evidence type="ECO:0000256" key="1">
    <source>
        <dbReference type="ARBA" id="ARBA00004123"/>
    </source>
</evidence>
<organism evidence="12 13">
    <name type="scientific">Crenichthys baileyi</name>
    <name type="common">White River springfish</name>
    <dbReference type="NCBI Taxonomy" id="28760"/>
    <lineage>
        <taxon>Eukaryota</taxon>
        <taxon>Metazoa</taxon>
        <taxon>Chordata</taxon>
        <taxon>Craniata</taxon>
        <taxon>Vertebrata</taxon>
        <taxon>Euteleostomi</taxon>
        <taxon>Actinopterygii</taxon>
        <taxon>Neopterygii</taxon>
        <taxon>Teleostei</taxon>
        <taxon>Neoteleostei</taxon>
        <taxon>Acanthomorphata</taxon>
        <taxon>Ovalentaria</taxon>
        <taxon>Atherinomorphae</taxon>
        <taxon>Cyprinodontiformes</taxon>
        <taxon>Goodeidae</taxon>
        <taxon>Crenichthys</taxon>
    </lineage>
</organism>
<dbReference type="InterPro" id="IPR051139">
    <property type="entry name" value="Mediator_complx_sub13"/>
</dbReference>
<evidence type="ECO:0000256" key="4">
    <source>
        <dbReference type="ARBA" id="ARBA00023015"/>
    </source>
</evidence>
<dbReference type="PANTHER" id="PTHR48249">
    <property type="entry name" value="MEDIATOR OF RNA POLYMERASE II TRANSCRIPTION SUBUNIT 13"/>
    <property type="match status" value="1"/>
</dbReference>
<comment type="similarity">
    <text evidence="2 8">Belongs to the Mediator complex subunit 13 family.</text>
</comment>
<dbReference type="EMBL" id="JAHHUM010000007">
    <property type="protein sequence ID" value="KAK5624010.1"/>
    <property type="molecule type" value="Genomic_DNA"/>
</dbReference>
<comment type="caution">
    <text evidence="12">The sequence shown here is derived from an EMBL/GenBank/DDBJ whole genome shotgun (WGS) entry which is preliminary data.</text>
</comment>
<gene>
    <name evidence="12" type="primary">MED13</name>
    <name evidence="12" type="ORF">CRENBAI_021900</name>
</gene>
<keyword evidence="4 8" id="KW-0805">Transcription regulation</keyword>
<evidence type="ECO:0000256" key="3">
    <source>
        <dbReference type="ARBA" id="ARBA00022491"/>
    </source>
</evidence>
<feature type="compositionally biased region" description="Polar residues" evidence="9">
    <location>
        <begin position="563"/>
        <end position="572"/>
    </location>
</feature>
<keyword evidence="7 8" id="KW-0539">Nucleus</keyword>
<keyword evidence="3 8" id="KW-0678">Repressor</keyword>
<reference evidence="12 13" key="1">
    <citation type="submission" date="2021-06" db="EMBL/GenBank/DDBJ databases">
        <authorList>
            <person name="Palmer J.M."/>
        </authorList>
    </citation>
    <scope>NUCLEOTIDE SEQUENCE [LARGE SCALE GENOMIC DNA]</scope>
    <source>
        <strain evidence="12 13">MEX-2019</strain>
        <tissue evidence="12">Muscle</tissue>
    </source>
</reference>
<feature type="compositionally biased region" description="Basic and acidic residues" evidence="9">
    <location>
        <begin position="734"/>
        <end position="753"/>
    </location>
</feature>
<feature type="region of interest" description="Disordered" evidence="9">
    <location>
        <begin position="793"/>
        <end position="828"/>
    </location>
</feature>